<dbReference type="PATRIC" id="fig|1354253.4.peg.4809"/>
<keyword evidence="9 12" id="KW-1133">Transmembrane helix</keyword>
<dbReference type="SUPFAM" id="SSF90123">
    <property type="entry name" value="ABC transporter transmembrane region"/>
    <property type="match status" value="1"/>
</dbReference>
<feature type="transmembrane region" description="Helical" evidence="12">
    <location>
        <begin position="200"/>
        <end position="220"/>
    </location>
</feature>
<feature type="domain" description="ABC transporter" evidence="13">
    <location>
        <begin position="478"/>
        <end position="713"/>
    </location>
</feature>
<keyword evidence="10 12" id="KW-0472">Membrane</keyword>
<dbReference type="AlphaFoldDB" id="A0A1B7HKQ9"/>
<comment type="subcellular location">
    <subcellularLocation>
        <location evidence="1">Cell membrane</location>
        <topology evidence="1">Multi-pass membrane protein</topology>
    </subcellularLocation>
</comment>
<feature type="transmembrane region" description="Helical" evidence="12">
    <location>
        <begin position="273"/>
        <end position="294"/>
    </location>
</feature>
<dbReference type="RefSeq" id="WP_064519416.1">
    <property type="nucleotide sequence ID" value="NZ_LXEP01000060.1"/>
</dbReference>
<proteinExistence type="inferred from homology"/>
<dbReference type="InterPro" id="IPR027417">
    <property type="entry name" value="P-loop_NTPase"/>
</dbReference>
<dbReference type="PROSITE" id="PS50990">
    <property type="entry name" value="PEPTIDASE_C39"/>
    <property type="match status" value="1"/>
</dbReference>
<dbReference type="CDD" id="cd18588">
    <property type="entry name" value="ABC_6TM_CyaB_HlyB_like"/>
    <property type="match status" value="1"/>
</dbReference>
<dbReference type="SMART" id="SM00382">
    <property type="entry name" value="AAA"/>
    <property type="match status" value="1"/>
</dbReference>
<keyword evidence="6 12" id="KW-0812">Transmembrane</keyword>
<evidence type="ECO:0000256" key="1">
    <source>
        <dbReference type="ARBA" id="ARBA00004651"/>
    </source>
</evidence>
<dbReference type="GO" id="GO:0030253">
    <property type="term" value="P:protein secretion by the type I secretion system"/>
    <property type="evidence" value="ECO:0007669"/>
    <property type="project" value="InterPro"/>
</dbReference>
<dbReference type="Pfam" id="PF00664">
    <property type="entry name" value="ABC_membrane"/>
    <property type="match status" value="1"/>
</dbReference>
<feature type="transmembrane region" description="Helical" evidence="12">
    <location>
        <begin position="390"/>
        <end position="410"/>
    </location>
</feature>
<dbReference type="InterPro" id="IPR003593">
    <property type="entry name" value="AAA+_ATPase"/>
</dbReference>
<keyword evidence="16" id="KW-0378">Hydrolase</keyword>
<evidence type="ECO:0000256" key="12">
    <source>
        <dbReference type="SAM" id="Phobius"/>
    </source>
</evidence>
<evidence type="ECO:0000259" key="14">
    <source>
        <dbReference type="PROSITE" id="PS50929"/>
    </source>
</evidence>
<gene>
    <name evidence="16" type="ORF">M977_04648</name>
</gene>
<evidence type="ECO:0000313" key="16">
    <source>
        <dbReference type="EMBL" id="OAT16219.1"/>
    </source>
</evidence>
<comment type="caution">
    <text evidence="16">The sequence shown here is derived from an EMBL/GenBank/DDBJ whole genome shotgun (WGS) entry which is preliminary data.</text>
</comment>
<evidence type="ECO:0000259" key="15">
    <source>
        <dbReference type="PROSITE" id="PS50990"/>
    </source>
</evidence>
<dbReference type="PROSITE" id="PS00211">
    <property type="entry name" value="ABC_TRANSPORTER_1"/>
    <property type="match status" value="1"/>
</dbReference>
<dbReference type="GO" id="GO:0006508">
    <property type="term" value="P:proteolysis"/>
    <property type="evidence" value="ECO:0007669"/>
    <property type="project" value="InterPro"/>
</dbReference>
<evidence type="ECO:0000256" key="9">
    <source>
        <dbReference type="ARBA" id="ARBA00022989"/>
    </source>
</evidence>
<dbReference type="GO" id="GO:0008233">
    <property type="term" value="F:peptidase activity"/>
    <property type="evidence" value="ECO:0007669"/>
    <property type="project" value="InterPro"/>
</dbReference>
<dbReference type="GO" id="GO:0016887">
    <property type="term" value="F:ATP hydrolysis activity"/>
    <property type="evidence" value="ECO:0007669"/>
    <property type="project" value="InterPro"/>
</dbReference>
<dbReference type="PROSITE" id="PS50929">
    <property type="entry name" value="ABC_TM1F"/>
    <property type="match status" value="1"/>
</dbReference>
<dbReference type="InterPro" id="IPR010132">
    <property type="entry name" value="ATPase_T1SS_HlyB"/>
</dbReference>
<dbReference type="Gene3D" id="3.90.70.10">
    <property type="entry name" value="Cysteine proteinases"/>
    <property type="match status" value="1"/>
</dbReference>
<sequence>MTILPDINLKETVLPGEGIVALCSIAHFYSIPAVPEYLIKELAIEEKIVDAQDIIRASHLIDMKARLISDITEKRLKNLPVPALARFQDGRYYVLTDKNDQGLFRVYDVTHRRVMNIPVEQLLKKIHGEIILVQRKLRGEGKDPRGFSIEWFIPTIKRYRQPLIHVVVASLFIQIFALITPLFFQIIIDKVLVHKSYETLIVIALGMLIVSIFDVILRYLRTYLLAHTANRIDVELGRRLFHHLFALPMRYFETRSAGNTVARIRELENIRNFFTGQALFSVIDLFFIVIFLAVLFFYSWFLALITTASIPVYVLITLVMRPAIKKRIDDKFYASAASQQFLVESIVGAQTIKASAVEPAFRKQWEDKLSSYVRTSFEASQLTSLGQNTILFANKVFTVLILFFGAAAVINGQLSVGELIAFNMISGQVVQPILRISQLWQDFQQVQVSVERLGDILDQPPEFSAQQQGESIPLRGHLRFENVNFAYKAGSPLILNNISLEIQPGEVIGIVGSSGSGKSTLTKLSQRLYLPDEGKITIDGVDISHVDPAWLRRSIGVVLQENMLFNRSIHDNIAFAHPTMSRAAVIQVAKLAGADEFISRLPRGYDSMVEERGGNLSGGQRQRIAIARALATNPPMLILDEATSALDYESENIIRNNMKFMVKGRTVLIIAHRLSTVRDCDRIICLADGKIVEQGTHDTLLARNGLYARLWSLQNVSQSPAEAESNSEEEIA</sequence>
<evidence type="ECO:0000313" key="17">
    <source>
        <dbReference type="Proteomes" id="UP000078504"/>
    </source>
</evidence>
<dbReference type="SUPFAM" id="SSF52540">
    <property type="entry name" value="P-loop containing nucleoside triphosphate hydrolases"/>
    <property type="match status" value="1"/>
</dbReference>
<dbReference type="InterPro" id="IPR005074">
    <property type="entry name" value="Peptidase_C39"/>
</dbReference>
<dbReference type="Proteomes" id="UP000078504">
    <property type="component" value="Unassembled WGS sequence"/>
</dbReference>
<dbReference type="FunFam" id="3.40.50.300:FF:000299">
    <property type="entry name" value="ABC transporter ATP-binding protein/permease"/>
    <property type="match status" value="1"/>
</dbReference>
<evidence type="ECO:0000256" key="6">
    <source>
        <dbReference type="ARBA" id="ARBA00022692"/>
    </source>
</evidence>
<dbReference type="Pfam" id="PF03412">
    <property type="entry name" value="Peptidase_C39"/>
    <property type="match status" value="1"/>
</dbReference>
<dbReference type="Pfam" id="PF00005">
    <property type="entry name" value="ABC_tran"/>
    <property type="match status" value="1"/>
</dbReference>
<dbReference type="InterPro" id="IPR039421">
    <property type="entry name" value="Type_1_exporter"/>
</dbReference>
<evidence type="ECO:0000259" key="13">
    <source>
        <dbReference type="PROSITE" id="PS50893"/>
    </source>
</evidence>
<evidence type="ECO:0000256" key="2">
    <source>
        <dbReference type="ARBA" id="ARBA00006025"/>
    </source>
</evidence>
<evidence type="ECO:0000256" key="10">
    <source>
        <dbReference type="ARBA" id="ARBA00023136"/>
    </source>
</evidence>
<comment type="similarity">
    <text evidence="2">Belongs to the ABC transporter superfamily. Protein-1 exporter (TC 3.A.1.109) family.</text>
</comment>
<dbReference type="GO" id="GO:0034040">
    <property type="term" value="F:ATPase-coupled lipid transmembrane transporter activity"/>
    <property type="evidence" value="ECO:0007669"/>
    <property type="project" value="TreeGrafter"/>
</dbReference>
<dbReference type="EMBL" id="LXEP01000060">
    <property type="protein sequence ID" value="OAT16219.1"/>
    <property type="molecule type" value="Genomic_DNA"/>
</dbReference>
<dbReference type="InterPro" id="IPR017871">
    <property type="entry name" value="ABC_transporter-like_CS"/>
</dbReference>
<keyword evidence="8 16" id="KW-0067">ATP-binding</keyword>
<organism evidence="16 17">
    <name type="scientific">Buttiauxella gaviniae ATCC 51604</name>
    <dbReference type="NCBI Taxonomy" id="1354253"/>
    <lineage>
        <taxon>Bacteria</taxon>
        <taxon>Pseudomonadati</taxon>
        <taxon>Pseudomonadota</taxon>
        <taxon>Gammaproteobacteria</taxon>
        <taxon>Enterobacterales</taxon>
        <taxon>Enterobacteriaceae</taxon>
        <taxon>Buttiauxella</taxon>
    </lineage>
</organism>
<evidence type="ECO:0000256" key="4">
    <source>
        <dbReference type="ARBA" id="ARBA00022448"/>
    </source>
</evidence>
<dbReference type="Gene3D" id="3.40.50.300">
    <property type="entry name" value="P-loop containing nucleotide triphosphate hydrolases"/>
    <property type="match status" value="1"/>
</dbReference>
<dbReference type="Gene3D" id="1.20.1560.10">
    <property type="entry name" value="ABC transporter type 1, transmembrane domain"/>
    <property type="match status" value="1"/>
</dbReference>
<dbReference type="NCBIfam" id="TIGR01846">
    <property type="entry name" value="type_I_sec_HlyB"/>
    <property type="match status" value="1"/>
</dbReference>
<dbReference type="InterPro" id="IPR011527">
    <property type="entry name" value="ABC1_TM_dom"/>
</dbReference>
<dbReference type="GO" id="GO:0005886">
    <property type="term" value="C:plasma membrane"/>
    <property type="evidence" value="ECO:0007669"/>
    <property type="project" value="UniProtKB-SubCell"/>
</dbReference>
<dbReference type="PROSITE" id="PS50893">
    <property type="entry name" value="ABC_TRANSPORTER_2"/>
    <property type="match status" value="1"/>
</dbReference>
<dbReference type="PANTHER" id="PTHR24221:SF647">
    <property type="entry name" value="BLL6336 PROTEIN"/>
    <property type="match status" value="1"/>
</dbReference>
<keyword evidence="4" id="KW-0813">Transport</keyword>
<evidence type="ECO:0000256" key="5">
    <source>
        <dbReference type="ARBA" id="ARBA00022475"/>
    </source>
</evidence>
<dbReference type="PANTHER" id="PTHR24221">
    <property type="entry name" value="ATP-BINDING CASSETTE SUB-FAMILY B"/>
    <property type="match status" value="1"/>
</dbReference>
<feature type="transmembrane region" description="Helical" evidence="12">
    <location>
        <begin position="163"/>
        <end position="188"/>
    </location>
</feature>
<evidence type="ECO:0000256" key="3">
    <source>
        <dbReference type="ARBA" id="ARBA00015531"/>
    </source>
</evidence>
<feature type="domain" description="Peptidase C39" evidence="15">
    <location>
        <begin position="10"/>
        <end position="133"/>
    </location>
</feature>
<evidence type="ECO:0000256" key="8">
    <source>
        <dbReference type="ARBA" id="ARBA00022840"/>
    </source>
</evidence>
<dbReference type="GO" id="GO:0140359">
    <property type="term" value="F:ABC-type transporter activity"/>
    <property type="evidence" value="ECO:0007669"/>
    <property type="project" value="InterPro"/>
</dbReference>
<feature type="transmembrane region" description="Helical" evidence="12">
    <location>
        <begin position="300"/>
        <end position="320"/>
    </location>
</feature>
<comment type="function">
    <text evidence="11">Part of the ABC transporter complex HlyBD involved in hemolysin export. Transmembrane domains (TMD) form a pore in the inner membrane and the ATP-binding domain (NBD) is responsible for energy generation.</text>
</comment>
<evidence type="ECO:0000256" key="7">
    <source>
        <dbReference type="ARBA" id="ARBA00022741"/>
    </source>
</evidence>
<dbReference type="InterPro" id="IPR003439">
    <property type="entry name" value="ABC_transporter-like_ATP-bd"/>
</dbReference>
<dbReference type="InterPro" id="IPR036640">
    <property type="entry name" value="ABC1_TM_sf"/>
</dbReference>
<keyword evidence="5" id="KW-1003">Cell membrane</keyword>
<dbReference type="GO" id="GO:0030256">
    <property type="term" value="C:type I protein secretion system complex"/>
    <property type="evidence" value="ECO:0007669"/>
    <property type="project" value="InterPro"/>
</dbReference>
<dbReference type="GO" id="GO:0005524">
    <property type="term" value="F:ATP binding"/>
    <property type="evidence" value="ECO:0007669"/>
    <property type="project" value="UniProtKB-KW"/>
</dbReference>
<feature type="domain" description="ABC transmembrane type-1" evidence="14">
    <location>
        <begin position="166"/>
        <end position="445"/>
    </location>
</feature>
<evidence type="ECO:0000256" key="11">
    <source>
        <dbReference type="ARBA" id="ARBA00025139"/>
    </source>
</evidence>
<name>A0A1B7HKQ9_9ENTR</name>
<accession>A0A1B7HKQ9</accession>
<keyword evidence="7" id="KW-0547">Nucleotide-binding</keyword>
<protein>
    <recommendedName>
        <fullName evidence="3">Alpha-hemolysin translocation ATP-binding protein HlyB</fullName>
    </recommendedName>
</protein>
<reference evidence="16 17" key="1">
    <citation type="submission" date="2016-04" db="EMBL/GenBank/DDBJ databases">
        <title>ATOL: Assembling a taxonomically balanced genome-scale reconstruction of the evolutionary history of the Enterobacteriaceae.</title>
        <authorList>
            <person name="Plunkett G.III."/>
            <person name="Neeno-Eckwall E.C."/>
            <person name="Glasner J.D."/>
            <person name="Perna N.T."/>
        </authorList>
    </citation>
    <scope>NUCLEOTIDE SEQUENCE [LARGE SCALE GENOMIC DNA]</scope>
    <source>
        <strain evidence="16 17">ATCC 51604</strain>
    </source>
</reference>